<dbReference type="KEGG" id="fae:FAES_3942"/>
<dbReference type="RefSeq" id="WP_015333047.1">
    <property type="nucleotide sequence ID" value="NC_020054.1"/>
</dbReference>
<dbReference type="OrthoDB" id="1420605at2"/>
<evidence type="ECO:0000313" key="2">
    <source>
        <dbReference type="Proteomes" id="UP000011058"/>
    </source>
</evidence>
<dbReference type="InterPro" id="IPR030987">
    <property type="entry name" value="AbiV"/>
</dbReference>
<accession>I0KCU5</accession>
<name>I0KCU5_9BACT</name>
<dbReference type="EMBL" id="HE796683">
    <property type="protein sequence ID" value="CCH01948.1"/>
    <property type="molecule type" value="Genomic_DNA"/>
</dbReference>
<proteinExistence type="predicted"/>
<keyword evidence="2" id="KW-1185">Reference proteome</keyword>
<dbReference type="STRING" id="1166018.FAES_3942"/>
<organism evidence="1 2">
    <name type="scientific">Fibrella aestuarina BUZ 2</name>
    <dbReference type="NCBI Taxonomy" id="1166018"/>
    <lineage>
        <taxon>Bacteria</taxon>
        <taxon>Pseudomonadati</taxon>
        <taxon>Bacteroidota</taxon>
        <taxon>Cytophagia</taxon>
        <taxon>Cytophagales</taxon>
        <taxon>Spirosomataceae</taxon>
        <taxon>Fibrella</taxon>
    </lineage>
</organism>
<dbReference type="Pfam" id="PF18728">
    <property type="entry name" value="HEPN_AbiV"/>
    <property type="match status" value="1"/>
</dbReference>
<sequence>MTERTFTAFTEANLLEGGRLCFANAEVHFECADHIATLGHYGMASSHLVLAAEEAVKSFVCWAKLFGLDMPDKVDKYFSQHSPRHNAARELYSLFRDVLAIQDQIKALVPRLGIAFVTEQLDKGITLDEHFIQTTLVEALAPQVALETGRLLLEQKASHDLYQERIDRKWWNNANGLKNRGFYVDHEDNKGWLLPQQISKAEYQDSRERVDRVLTVLEQMARFDLDSLTQFKTYLAMSKPTTLELFETAPNGTRTDIVYLTKVPSVDGSDFEYLVEFEELEGVTERMEIGRVGLIDGKLWLSNDHAQITYKGMLLLSTWIEEHLEDAD</sequence>
<dbReference type="NCBIfam" id="TIGR04498">
    <property type="entry name" value="AbiV_defense"/>
    <property type="match status" value="1"/>
</dbReference>
<evidence type="ECO:0008006" key="3">
    <source>
        <dbReference type="Google" id="ProtNLM"/>
    </source>
</evidence>
<reference evidence="1 2" key="1">
    <citation type="journal article" date="2012" name="J. Bacteriol.">
        <title>Genome Sequence of Fibrella aestuarina BUZ 2T, a Filamentous Marine Bacterium.</title>
        <authorList>
            <person name="Filippini M."/>
            <person name="Qi W."/>
            <person name="Blom J."/>
            <person name="Goesmann A."/>
            <person name="Smits T.H."/>
            <person name="Bagheri H.C."/>
        </authorList>
    </citation>
    <scope>NUCLEOTIDE SEQUENCE [LARGE SCALE GENOMIC DNA]</scope>
    <source>
        <strain evidence="2">BUZ 2T</strain>
    </source>
</reference>
<gene>
    <name evidence="1" type="ORF">FAES_3942</name>
</gene>
<dbReference type="AlphaFoldDB" id="I0KCU5"/>
<protein>
    <recommendedName>
        <fullName evidence="3">AbiV family abortive infection protein</fullName>
    </recommendedName>
</protein>
<evidence type="ECO:0000313" key="1">
    <source>
        <dbReference type="EMBL" id="CCH01948.1"/>
    </source>
</evidence>
<dbReference type="Proteomes" id="UP000011058">
    <property type="component" value="Chromosome"/>
</dbReference>
<dbReference type="eggNOG" id="ENOG5033NMQ">
    <property type="taxonomic scope" value="Bacteria"/>
</dbReference>
<dbReference type="HOGENOM" id="CLU_846621_0_0_10"/>